<keyword evidence="3" id="KW-1185">Reference proteome</keyword>
<dbReference type="Proteomes" id="UP000092154">
    <property type="component" value="Unassembled WGS sequence"/>
</dbReference>
<dbReference type="PANTHER" id="PTHR40465">
    <property type="entry name" value="CHROMOSOME 1, WHOLE GENOME SHOTGUN SEQUENCE"/>
    <property type="match status" value="1"/>
</dbReference>
<dbReference type="OrthoDB" id="2690748at2759"/>
<keyword evidence="1" id="KW-1133">Transmembrane helix</keyword>
<sequence>MSSSTENTSLHLDLGKTFGALFIGVALSSVLFGVTNVQAFIYFQVIWLWILDAVHLALITHCVYYYLAANYANLTVLAEIVWSFRLQIVIDVFIVYTVHVMYVYRIWIVSKGRSRVLPTIVAIIVILGSGVGIVLIWAVYRYHVFSDWIGVQWPTYMALGVVAFIDFIIASSLCYILATSRTGFSRQGTVPSPI</sequence>
<gene>
    <name evidence="2" type="ORF">K503DRAFT_860547</name>
</gene>
<feature type="transmembrane region" description="Helical" evidence="1">
    <location>
        <begin position="116"/>
        <end position="140"/>
    </location>
</feature>
<dbReference type="PANTHER" id="PTHR40465:SF1">
    <property type="entry name" value="DUF6534 DOMAIN-CONTAINING PROTEIN"/>
    <property type="match status" value="1"/>
</dbReference>
<dbReference type="InParanoid" id="A0A1B7MH97"/>
<feature type="transmembrane region" description="Helical" evidence="1">
    <location>
        <begin position="20"/>
        <end position="39"/>
    </location>
</feature>
<evidence type="ECO:0000256" key="1">
    <source>
        <dbReference type="SAM" id="Phobius"/>
    </source>
</evidence>
<protein>
    <submittedName>
        <fullName evidence="2">Uncharacterized protein</fullName>
    </submittedName>
</protein>
<organism evidence="2 3">
    <name type="scientific">Rhizopogon vinicolor AM-OR11-026</name>
    <dbReference type="NCBI Taxonomy" id="1314800"/>
    <lineage>
        <taxon>Eukaryota</taxon>
        <taxon>Fungi</taxon>
        <taxon>Dikarya</taxon>
        <taxon>Basidiomycota</taxon>
        <taxon>Agaricomycotina</taxon>
        <taxon>Agaricomycetes</taxon>
        <taxon>Agaricomycetidae</taxon>
        <taxon>Boletales</taxon>
        <taxon>Suillineae</taxon>
        <taxon>Rhizopogonaceae</taxon>
        <taxon>Rhizopogon</taxon>
    </lineage>
</organism>
<feature type="transmembrane region" description="Helical" evidence="1">
    <location>
        <begin position="156"/>
        <end position="178"/>
    </location>
</feature>
<reference evidence="2 3" key="1">
    <citation type="submission" date="2016-06" db="EMBL/GenBank/DDBJ databases">
        <title>Comparative genomics of the ectomycorrhizal sister species Rhizopogon vinicolor and Rhizopogon vesiculosus (Basidiomycota: Boletales) reveals a divergence of the mating type B locus.</title>
        <authorList>
            <consortium name="DOE Joint Genome Institute"/>
            <person name="Mujic A.B."/>
            <person name="Kuo A."/>
            <person name="Tritt A."/>
            <person name="Lipzen A."/>
            <person name="Chen C."/>
            <person name="Johnson J."/>
            <person name="Sharma A."/>
            <person name="Barry K."/>
            <person name="Grigoriev I.V."/>
            <person name="Spatafora J.W."/>
        </authorList>
    </citation>
    <scope>NUCLEOTIDE SEQUENCE [LARGE SCALE GENOMIC DNA]</scope>
    <source>
        <strain evidence="2 3">AM-OR11-026</strain>
    </source>
</reference>
<evidence type="ECO:0000313" key="2">
    <source>
        <dbReference type="EMBL" id="OAX31958.1"/>
    </source>
</evidence>
<feature type="transmembrane region" description="Helical" evidence="1">
    <location>
        <begin position="46"/>
        <end position="68"/>
    </location>
</feature>
<accession>A0A1B7MH97</accession>
<proteinExistence type="predicted"/>
<dbReference type="EMBL" id="KV449173">
    <property type="protein sequence ID" value="OAX31958.1"/>
    <property type="molecule type" value="Genomic_DNA"/>
</dbReference>
<dbReference type="STRING" id="1314800.A0A1B7MH97"/>
<keyword evidence="1" id="KW-0812">Transmembrane</keyword>
<feature type="transmembrane region" description="Helical" evidence="1">
    <location>
        <begin position="80"/>
        <end position="104"/>
    </location>
</feature>
<dbReference type="AlphaFoldDB" id="A0A1B7MH97"/>
<keyword evidence="1" id="KW-0472">Membrane</keyword>
<name>A0A1B7MH97_9AGAM</name>
<evidence type="ECO:0000313" key="3">
    <source>
        <dbReference type="Proteomes" id="UP000092154"/>
    </source>
</evidence>